<sequence length="492" mass="56520">MPPTIHNIPRHTDRNRNPAEKRSELVSRVKYNNTLPDIPFDPKSITYPFDTSRYVQYNQTSLERNYKFDLLTEHDLGVSIDLINADAYQINPNVKISPSDEPLIEDESNAPTDSKRSLSHRKSVSWLRKTEYISTEYNRFVQKDNKAEARVGFNINKKITDEILYKDRDSQIKAINATFDAASKPIHEHYSKPNVVPVEVLPLLPDFEMWKHPFAQVIFDSDPAAVGKSVAAQMEEMSQAIICGEQFVTYFLPTTETMNKRKRDQESGIDYEEEDEYEYTLAREYNWTVKNKSSQDYVENHFVVFRDTGVYYNELETRVRLSKRRKVGQTSQAVPKSRLVVRHRPLTSQEVAEQDARSSILEPLMDEDEEMEFHHKLNRQDEQHNSYDADKDAAGTPVYEDGEEDRDEENDDGDVAADDDDDEDDVEKKSTNNEMADDGPDSGQQQEQDRDGEESNASSSSGSEAGDVDEDENEDDNKEKEEIFGSESSDSD</sequence>
<name>T1G8U5_HELRO</name>
<evidence type="ECO:0000313" key="7">
    <source>
        <dbReference type="EnsemblMetazoa" id="HelroP93221"/>
    </source>
</evidence>
<dbReference type="GeneID" id="20217492"/>
<dbReference type="AlphaFoldDB" id="T1G8U5"/>
<dbReference type="InterPro" id="IPR007133">
    <property type="entry name" value="RNA_pol_II-assoc_Paf1"/>
</dbReference>
<reference evidence="7" key="3">
    <citation type="submission" date="2015-06" db="UniProtKB">
        <authorList>
            <consortium name="EnsemblMetazoa"/>
        </authorList>
    </citation>
    <scope>IDENTIFICATION</scope>
</reference>
<feature type="compositionally biased region" description="Low complexity" evidence="5">
    <location>
        <begin position="455"/>
        <end position="465"/>
    </location>
</feature>
<evidence type="ECO:0000313" key="8">
    <source>
        <dbReference type="Proteomes" id="UP000015101"/>
    </source>
</evidence>
<dbReference type="OrthoDB" id="10260285at2759"/>
<dbReference type="HOGENOM" id="CLU_021991_2_1_1"/>
<evidence type="ECO:0000256" key="2">
    <source>
        <dbReference type="ARBA" id="ARBA00007560"/>
    </source>
</evidence>
<evidence type="ECO:0000256" key="3">
    <source>
        <dbReference type="ARBA" id="ARBA00020462"/>
    </source>
</evidence>
<dbReference type="CTD" id="20217492"/>
<feature type="compositionally biased region" description="Acidic residues" evidence="5">
    <location>
        <begin position="466"/>
        <end position="476"/>
    </location>
</feature>
<feature type="compositionally biased region" description="Acidic residues" evidence="5">
    <location>
        <begin position="400"/>
        <end position="425"/>
    </location>
</feature>
<dbReference type="GO" id="GO:0006368">
    <property type="term" value="P:transcription elongation by RNA polymerase II"/>
    <property type="evidence" value="ECO:0007669"/>
    <property type="project" value="InterPro"/>
</dbReference>
<dbReference type="GO" id="GO:0000993">
    <property type="term" value="F:RNA polymerase II complex binding"/>
    <property type="evidence" value="ECO:0000318"/>
    <property type="project" value="GO_Central"/>
</dbReference>
<dbReference type="RefSeq" id="XP_009009065.1">
    <property type="nucleotide sequence ID" value="XM_009010817.1"/>
</dbReference>
<keyword evidence="8" id="KW-1185">Reference proteome</keyword>
<reference evidence="6 8" key="2">
    <citation type="journal article" date="2013" name="Nature">
        <title>Insights into bilaterian evolution from three spiralian genomes.</title>
        <authorList>
            <person name="Simakov O."/>
            <person name="Marletaz F."/>
            <person name="Cho S.J."/>
            <person name="Edsinger-Gonzales E."/>
            <person name="Havlak P."/>
            <person name="Hellsten U."/>
            <person name="Kuo D.H."/>
            <person name="Larsson T."/>
            <person name="Lv J."/>
            <person name="Arendt D."/>
            <person name="Savage R."/>
            <person name="Osoegawa K."/>
            <person name="de Jong P."/>
            <person name="Grimwood J."/>
            <person name="Chapman J.A."/>
            <person name="Shapiro H."/>
            <person name="Aerts A."/>
            <person name="Otillar R.P."/>
            <person name="Terry A.Y."/>
            <person name="Boore J.L."/>
            <person name="Grigoriev I.V."/>
            <person name="Lindberg D.R."/>
            <person name="Seaver E.C."/>
            <person name="Weisblat D.A."/>
            <person name="Putnam N.H."/>
            <person name="Rokhsar D.S."/>
        </authorList>
    </citation>
    <scope>NUCLEOTIDE SEQUENCE</scope>
</reference>
<dbReference type="EMBL" id="KB095811">
    <property type="protein sequence ID" value="ESO12345.1"/>
    <property type="molecule type" value="Genomic_DNA"/>
</dbReference>
<protein>
    <recommendedName>
        <fullName evidence="3">RNA polymerase II-associated factor 1 homolog</fullName>
    </recommendedName>
</protein>
<evidence type="ECO:0000313" key="6">
    <source>
        <dbReference type="EMBL" id="ESO12345.1"/>
    </source>
</evidence>
<dbReference type="PANTHER" id="PTHR23188">
    <property type="entry name" value="RNA POLYMERASE II-ASSOCIATED FACTOR 1 HOMOLOG"/>
    <property type="match status" value="1"/>
</dbReference>
<dbReference type="GO" id="GO:0016593">
    <property type="term" value="C:Cdc73/Paf1 complex"/>
    <property type="evidence" value="ECO:0000318"/>
    <property type="project" value="GO_Central"/>
</dbReference>
<feature type="compositionally biased region" description="Basic and acidic residues" evidence="5">
    <location>
        <begin position="10"/>
        <end position="22"/>
    </location>
</feature>
<feature type="compositionally biased region" description="Basic and acidic residues" evidence="5">
    <location>
        <begin position="378"/>
        <end position="393"/>
    </location>
</feature>
<keyword evidence="4" id="KW-0539">Nucleus</keyword>
<feature type="region of interest" description="Disordered" evidence="5">
    <location>
        <begin position="378"/>
        <end position="492"/>
    </location>
</feature>
<gene>
    <name evidence="7" type="primary">20217492</name>
    <name evidence="6" type="ORF">HELRODRAFT_93221</name>
</gene>
<dbReference type="Pfam" id="PF03985">
    <property type="entry name" value="Paf1"/>
    <property type="match status" value="1"/>
</dbReference>
<accession>T1G8U5</accession>
<dbReference type="Proteomes" id="UP000015101">
    <property type="component" value="Unassembled WGS sequence"/>
</dbReference>
<dbReference type="EMBL" id="AMQM01000144">
    <property type="status" value="NOT_ANNOTATED_CDS"/>
    <property type="molecule type" value="Genomic_DNA"/>
</dbReference>
<dbReference type="OMA" id="YQADPMS"/>
<organism evidence="7 8">
    <name type="scientific">Helobdella robusta</name>
    <name type="common">Californian leech</name>
    <dbReference type="NCBI Taxonomy" id="6412"/>
    <lineage>
        <taxon>Eukaryota</taxon>
        <taxon>Metazoa</taxon>
        <taxon>Spiralia</taxon>
        <taxon>Lophotrochozoa</taxon>
        <taxon>Annelida</taxon>
        <taxon>Clitellata</taxon>
        <taxon>Hirudinea</taxon>
        <taxon>Rhynchobdellida</taxon>
        <taxon>Glossiphoniidae</taxon>
        <taxon>Helobdella</taxon>
    </lineage>
</organism>
<dbReference type="KEGG" id="hro:HELRODRAFT_93221"/>
<comment type="subcellular location">
    <subcellularLocation>
        <location evidence="1">Nucleus</location>
    </subcellularLocation>
</comment>
<dbReference type="EnsemblMetazoa" id="HelroT93221">
    <property type="protein sequence ID" value="HelroP93221"/>
    <property type="gene ID" value="HelroG93221"/>
</dbReference>
<dbReference type="eggNOG" id="KOG2478">
    <property type="taxonomic scope" value="Eukaryota"/>
</dbReference>
<dbReference type="FunCoup" id="T1G8U5">
    <property type="interactions" value="1622"/>
</dbReference>
<dbReference type="InParanoid" id="T1G8U5"/>
<evidence type="ECO:0000256" key="1">
    <source>
        <dbReference type="ARBA" id="ARBA00004123"/>
    </source>
</evidence>
<reference evidence="8" key="1">
    <citation type="submission" date="2012-12" db="EMBL/GenBank/DDBJ databases">
        <authorList>
            <person name="Hellsten U."/>
            <person name="Grimwood J."/>
            <person name="Chapman J.A."/>
            <person name="Shapiro H."/>
            <person name="Aerts A."/>
            <person name="Otillar R.P."/>
            <person name="Terry A.Y."/>
            <person name="Boore J.L."/>
            <person name="Simakov O."/>
            <person name="Marletaz F."/>
            <person name="Cho S.-J."/>
            <person name="Edsinger-Gonzales E."/>
            <person name="Havlak P."/>
            <person name="Kuo D.-H."/>
            <person name="Larsson T."/>
            <person name="Lv J."/>
            <person name="Arendt D."/>
            <person name="Savage R."/>
            <person name="Osoegawa K."/>
            <person name="de Jong P."/>
            <person name="Lindberg D.R."/>
            <person name="Seaver E.C."/>
            <person name="Weisblat D.A."/>
            <person name="Putnam N.H."/>
            <person name="Grigoriev I.V."/>
            <person name="Rokhsar D.S."/>
        </authorList>
    </citation>
    <scope>NUCLEOTIDE SEQUENCE</scope>
</reference>
<feature type="region of interest" description="Disordered" evidence="5">
    <location>
        <begin position="95"/>
        <end position="116"/>
    </location>
</feature>
<evidence type="ECO:0000256" key="4">
    <source>
        <dbReference type="ARBA" id="ARBA00023242"/>
    </source>
</evidence>
<comment type="similarity">
    <text evidence="2">Belongs to the PAF1 family.</text>
</comment>
<feature type="region of interest" description="Disordered" evidence="5">
    <location>
        <begin position="1"/>
        <end position="22"/>
    </location>
</feature>
<dbReference type="GO" id="GO:0003682">
    <property type="term" value="F:chromatin binding"/>
    <property type="evidence" value="ECO:0000318"/>
    <property type="project" value="GO_Central"/>
</dbReference>
<dbReference type="PANTHER" id="PTHR23188:SF12">
    <property type="entry name" value="RNA POLYMERASE II-ASSOCIATED FACTOR 1 HOMOLOG"/>
    <property type="match status" value="1"/>
</dbReference>
<proteinExistence type="inferred from homology"/>
<dbReference type="STRING" id="6412.T1G8U5"/>
<evidence type="ECO:0000256" key="5">
    <source>
        <dbReference type="SAM" id="MobiDB-lite"/>
    </source>
</evidence>